<keyword evidence="2" id="KW-1185">Reference proteome</keyword>
<evidence type="ECO:0000313" key="1">
    <source>
        <dbReference type="EMBL" id="EUC30290.1"/>
    </source>
</evidence>
<protein>
    <submittedName>
        <fullName evidence="1">Uncharacterized protein</fullName>
    </submittedName>
</protein>
<dbReference type="HOGENOM" id="CLU_2557956_0_0_1"/>
<evidence type="ECO:0000313" key="2">
    <source>
        <dbReference type="Proteomes" id="UP000053841"/>
    </source>
</evidence>
<dbReference type="Proteomes" id="UP000053841">
    <property type="component" value="Unassembled WGS sequence"/>
</dbReference>
<name>W6XYB5_COCC2</name>
<dbReference type="RefSeq" id="XP_007715390.1">
    <property type="nucleotide sequence ID" value="XM_007717200.1"/>
</dbReference>
<dbReference type="KEGG" id="bze:COCCADRAFT_104261"/>
<reference evidence="1 2" key="1">
    <citation type="journal article" date="2013" name="PLoS Genet.">
        <title>Comparative genome structure, secondary metabolite, and effector coding capacity across Cochliobolus pathogens.</title>
        <authorList>
            <person name="Condon B.J."/>
            <person name="Leng Y."/>
            <person name="Wu D."/>
            <person name="Bushley K.E."/>
            <person name="Ohm R.A."/>
            <person name="Otillar R."/>
            <person name="Martin J."/>
            <person name="Schackwitz W."/>
            <person name="Grimwood J."/>
            <person name="MohdZainudin N."/>
            <person name="Xue C."/>
            <person name="Wang R."/>
            <person name="Manning V.A."/>
            <person name="Dhillon B."/>
            <person name="Tu Z.J."/>
            <person name="Steffenson B.J."/>
            <person name="Salamov A."/>
            <person name="Sun H."/>
            <person name="Lowry S."/>
            <person name="LaButti K."/>
            <person name="Han J."/>
            <person name="Copeland A."/>
            <person name="Lindquist E."/>
            <person name="Barry K."/>
            <person name="Schmutz J."/>
            <person name="Baker S.E."/>
            <person name="Ciuffetti L.M."/>
            <person name="Grigoriev I.V."/>
            <person name="Zhong S."/>
            <person name="Turgeon B.G."/>
        </authorList>
    </citation>
    <scope>NUCLEOTIDE SEQUENCE [LARGE SCALE GENOMIC DNA]</scope>
    <source>
        <strain evidence="1 2">26-R-13</strain>
    </source>
</reference>
<sequence length="82" mass="9512">MCFLAPRIDHCCSWVVKSFKSIVFHFPFLISKAYATSPISTPNTICQKNVYIKNKWYNATIKSEQFQFQTPFFLAAPSFAQH</sequence>
<organism evidence="1 2">
    <name type="scientific">Cochliobolus carbonum (strain 26-R-13)</name>
    <name type="common">Maize leaf spot fungus</name>
    <name type="synonym">Bipolaris zeicola</name>
    <dbReference type="NCBI Taxonomy" id="930089"/>
    <lineage>
        <taxon>Eukaryota</taxon>
        <taxon>Fungi</taxon>
        <taxon>Dikarya</taxon>
        <taxon>Ascomycota</taxon>
        <taxon>Pezizomycotina</taxon>
        <taxon>Dothideomycetes</taxon>
        <taxon>Pleosporomycetidae</taxon>
        <taxon>Pleosporales</taxon>
        <taxon>Pleosporineae</taxon>
        <taxon>Pleosporaceae</taxon>
        <taxon>Bipolaris</taxon>
    </lineage>
</organism>
<dbReference type="GeneID" id="19142954"/>
<dbReference type="AlphaFoldDB" id="W6XYB5"/>
<dbReference type="EMBL" id="KI964706">
    <property type="protein sequence ID" value="EUC30290.1"/>
    <property type="molecule type" value="Genomic_DNA"/>
</dbReference>
<accession>W6XYB5</accession>
<gene>
    <name evidence="1" type="ORF">COCCADRAFT_104261</name>
</gene>
<proteinExistence type="predicted"/>